<reference evidence="3" key="1">
    <citation type="submission" date="2016-03" db="EMBL/GenBank/DDBJ databases">
        <title>Mechanisms controlling the formation of the plant cell surface in tip-growing cells are functionally conserved among land plants.</title>
        <authorList>
            <person name="Honkanen S."/>
            <person name="Jones V.A."/>
            <person name="Morieri G."/>
            <person name="Champion C."/>
            <person name="Hetherington A.J."/>
            <person name="Kelly S."/>
            <person name="Saint-Marcoux D."/>
            <person name="Proust H."/>
            <person name="Prescott H."/>
            <person name="Dolan L."/>
        </authorList>
    </citation>
    <scope>NUCLEOTIDE SEQUENCE [LARGE SCALE GENOMIC DNA]</scope>
    <source>
        <tissue evidence="3">Whole gametophyte</tissue>
    </source>
</reference>
<dbReference type="InterPro" id="IPR042201">
    <property type="entry name" value="FH2_Formin_sf"/>
</dbReference>
<feature type="domain" description="FH2" evidence="2">
    <location>
        <begin position="1"/>
        <end position="322"/>
    </location>
</feature>
<dbReference type="AlphaFoldDB" id="A0A176VTW5"/>
<dbReference type="EMBL" id="LVLJ01002673">
    <property type="protein sequence ID" value="OAE24238.1"/>
    <property type="molecule type" value="Genomic_DNA"/>
</dbReference>
<dbReference type="PANTHER" id="PTHR45733">
    <property type="entry name" value="FORMIN-J"/>
    <property type="match status" value="1"/>
</dbReference>
<evidence type="ECO:0000259" key="2">
    <source>
        <dbReference type="PROSITE" id="PS51444"/>
    </source>
</evidence>
<keyword evidence="4" id="KW-1185">Reference proteome</keyword>
<accession>A0A176VTW5</accession>
<organism evidence="3 4">
    <name type="scientific">Marchantia polymorpha subsp. ruderalis</name>
    <dbReference type="NCBI Taxonomy" id="1480154"/>
    <lineage>
        <taxon>Eukaryota</taxon>
        <taxon>Viridiplantae</taxon>
        <taxon>Streptophyta</taxon>
        <taxon>Embryophyta</taxon>
        <taxon>Marchantiophyta</taxon>
        <taxon>Marchantiopsida</taxon>
        <taxon>Marchantiidae</taxon>
        <taxon>Marchantiales</taxon>
        <taxon>Marchantiaceae</taxon>
        <taxon>Marchantia</taxon>
    </lineage>
</organism>
<dbReference type="InterPro" id="IPR015425">
    <property type="entry name" value="FH2_Formin"/>
</dbReference>
<protein>
    <recommendedName>
        <fullName evidence="2">FH2 domain-containing protein</fullName>
    </recommendedName>
</protein>
<dbReference type="Gene3D" id="1.20.58.2220">
    <property type="entry name" value="Formin, FH2 domain"/>
    <property type="match status" value="1"/>
</dbReference>
<dbReference type="SUPFAM" id="SSF101447">
    <property type="entry name" value="Formin homology 2 domain (FH2 domain)"/>
    <property type="match status" value="1"/>
</dbReference>
<evidence type="ECO:0000256" key="1">
    <source>
        <dbReference type="ARBA" id="ARBA00006468"/>
    </source>
</evidence>
<dbReference type="PANTHER" id="PTHR45733:SF8">
    <property type="entry name" value="FORMIN-J"/>
    <property type="match status" value="1"/>
</dbReference>
<evidence type="ECO:0000313" key="3">
    <source>
        <dbReference type="EMBL" id="OAE24238.1"/>
    </source>
</evidence>
<name>A0A176VTW5_MARPO</name>
<sequence length="322" mass="36319">MSGRDAVIEFKLQSTRNFNSTHWSVAAIAYATMLTEDNLSMANMLTALLNLDESVLDMDQVENLIKICPTKEEVDMLKAGEERSLDNSEQFFLEMMRVPRIEIKLRVFSFKLQFTTKVAELWKNLMTLQEASKEVTESKKFRRIMQNAITFANSSSNQGNLNESDVGLKLESLLKLTDDSPVSNPKKKLMENFYKMISEKEADLLGFHKDLRHLEGASKILLTTMADEMQGIIRGLQKLGQELNASEKDGPISEGFRSGRDADLLVQFFDRDPARCSFERVTSILFNFVTAFTKAGDENIKTDKESKDVAVPLTPDGSKVCA</sequence>
<comment type="caution">
    <text evidence="3">The sequence shown here is derived from an EMBL/GenBank/DDBJ whole genome shotgun (WGS) entry which is preliminary data.</text>
</comment>
<proteinExistence type="inferred from homology"/>
<evidence type="ECO:0000313" key="4">
    <source>
        <dbReference type="Proteomes" id="UP000077202"/>
    </source>
</evidence>
<dbReference type="PROSITE" id="PS51444">
    <property type="entry name" value="FH2"/>
    <property type="match status" value="1"/>
</dbReference>
<gene>
    <name evidence="3" type="ORF">AXG93_3083s1160</name>
</gene>
<dbReference type="Pfam" id="PF02181">
    <property type="entry name" value="FH2"/>
    <property type="match status" value="1"/>
</dbReference>
<dbReference type="InterPro" id="IPR051144">
    <property type="entry name" value="Formin_homology_domain"/>
</dbReference>
<dbReference type="Proteomes" id="UP000077202">
    <property type="component" value="Unassembled WGS sequence"/>
</dbReference>
<comment type="similarity">
    <text evidence="1">Belongs to the formin-like family. Class-II subfamily.</text>
</comment>